<sequence>MSRRRYLEYEARHCDKRGWYVVGTDGHLANIDTGDGRARAAFFGSEEEAEACVRALNGTEA</sequence>
<reference evidence="2" key="1">
    <citation type="submission" date="2011-12" db="EMBL/GenBank/DDBJ databases">
        <title>Complete genome sequence of Streptomyces cattleya strain DSM 46488.</title>
        <authorList>
            <person name="Ou H.-Y."/>
            <person name="Li P."/>
            <person name="Zhao C."/>
            <person name="O'Hagan D."/>
            <person name="Deng Z."/>
        </authorList>
    </citation>
    <scope>NUCLEOTIDE SEQUENCE [LARGE SCALE GENOMIC DNA]</scope>
    <source>
        <strain evidence="2">ATCC 35852 / DSM 46488 / JCM 4925 / NBRC 14057 / NRRL 8057</strain>
    </source>
</reference>
<keyword evidence="2" id="KW-1185">Reference proteome</keyword>
<accession>G8WZ18</accession>
<dbReference type="HOGENOM" id="CLU_2920660_0_0_11"/>
<dbReference type="EMBL" id="CP003219">
    <property type="protein sequence ID" value="AEW93204.1"/>
    <property type="molecule type" value="Genomic_DNA"/>
</dbReference>
<dbReference type="AlphaFoldDB" id="F8JW36"/>
<proteinExistence type="predicted"/>
<accession>F8JW36</accession>
<evidence type="ECO:0000313" key="1">
    <source>
        <dbReference type="EMBL" id="AEW93204.1"/>
    </source>
</evidence>
<evidence type="ECO:0008006" key="3">
    <source>
        <dbReference type="Google" id="ProtNLM"/>
    </source>
</evidence>
<dbReference type="Proteomes" id="UP000007842">
    <property type="component" value="Chromosome"/>
</dbReference>
<gene>
    <name evidence="1" type="ordered locus">SCATT_08330</name>
</gene>
<dbReference type="PATRIC" id="fig|1003195.11.peg.2425"/>
<dbReference type="KEGG" id="sct:SCAT_0835"/>
<dbReference type="KEGG" id="scy:SCATT_08330"/>
<protein>
    <recommendedName>
        <fullName evidence="3">DUF1508 domain-containing protein</fullName>
    </recommendedName>
</protein>
<evidence type="ECO:0000313" key="2">
    <source>
        <dbReference type="Proteomes" id="UP000007842"/>
    </source>
</evidence>
<name>F8JW36_STREN</name>
<dbReference type="RefSeq" id="WP_014141605.1">
    <property type="nucleotide sequence ID" value="NC_016111.1"/>
</dbReference>
<organism evidence="1 2">
    <name type="scientific">Streptantibioticus cattleyicolor (strain ATCC 35852 / DSM 46488 / JCM 4925 / NBRC 14057 / NRRL 8057)</name>
    <name type="common">Streptomyces cattleya</name>
    <dbReference type="NCBI Taxonomy" id="1003195"/>
    <lineage>
        <taxon>Bacteria</taxon>
        <taxon>Bacillati</taxon>
        <taxon>Actinomycetota</taxon>
        <taxon>Actinomycetes</taxon>
        <taxon>Kitasatosporales</taxon>
        <taxon>Streptomycetaceae</taxon>
        <taxon>Streptantibioticus</taxon>
    </lineage>
</organism>